<name>A0ACD6B8G5_9BACT</name>
<reference evidence="4 5" key="4">
    <citation type="journal article" date="2021" name="Acta Crystallogr. D Struct. Biol.">
        <title>Glycoside hydrolase family 5: structural snapshots highlighting the involvement of two conserved residues in catalysis.</title>
        <authorList>
            <person name="Collet L."/>
            <person name="Vander Wauven C."/>
            <person name="Oudjama Y."/>
            <person name="Galleni M."/>
            <person name="Dutoit R."/>
        </authorList>
    </citation>
    <scope>X-RAY CRYSTALLOGRAPHY (1.73 ANGSTROMS) OF 31-351</scope>
    <scope>DISULFIDE BONDS</scope>
</reference>
<accession>A0ACD6B8G5</accession>
<dbReference type="PDB" id="5LJF">
    <property type="method" value="X-ray"/>
    <property type="resolution" value="1.73 A"/>
    <property type="chains" value="A/B=31-351"/>
</dbReference>
<dbReference type="PDB" id="4EE9">
    <property type="method" value="X-ray"/>
    <property type="resolution" value="1.38 A"/>
    <property type="chains" value="A=31-351"/>
</dbReference>
<dbReference type="PDB" id="6ZZ3">
    <property type="method" value="X-ray"/>
    <property type="resolution" value="2.10 A"/>
    <property type="chains" value="A/B/C/D=31-350"/>
</dbReference>
<evidence type="ECO:0007829" key="4">
    <source>
        <dbReference type="PDB" id="5LJF"/>
    </source>
</evidence>
<keyword evidence="1" id="KW-0378">Hydrolase</keyword>
<dbReference type="PDB" id="7P6I">
    <property type="method" value="X-ray"/>
    <property type="resolution" value="1.47 A"/>
    <property type="chains" value="A=31-351"/>
</dbReference>
<keyword evidence="1" id="KW-0326">Glycosidase</keyword>
<reference evidence="2" key="2">
    <citation type="journal article" date="2013" name="Acta Crystallogr. F Struct. Biol. Commun.">
        <title>Three-dimensional structure of RBcel1, a metagenome-derived psychrotolerant family GH5 endoglucanase.</title>
        <authorList>
            <person name="Delsaute M."/>
            <person name="Berlemont R."/>
            <person name="Dehareng D."/>
            <person name="Van Elder D."/>
            <person name="Galleni M."/>
            <person name="Bauvois C."/>
        </authorList>
    </citation>
    <scope>X-RAY CRYSTALLOGRAPHY (1.38 ANGSTROMS) OF 31-351</scope>
    <scope>DISULFIDE BONDS</scope>
</reference>
<proteinExistence type="evidence at protein level"/>
<keyword evidence="2 3" id="KW-0002">3D-structure</keyword>
<dbReference type="PDB" id="7P6G">
    <property type="method" value="X-ray"/>
    <property type="resolution" value="1.49 A"/>
    <property type="chains" value="A/B=31-351"/>
</dbReference>
<dbReference type="EC" id="3.2.1.4" evidence="1"/>
<accession>C1JI15</accession>
<dbReference type="PDB" id="4M24">
    <property type="method" value="X-ray"/>
    <property type="resolution" value="1.39 A"/>
    <property type="chains" value="A=31-351"/>
</dbReference>
<reference evidence="3" key="3">
    <citation type="submission" date="2013-08" db="PDB data bank">
        <title>Characterisation of two GH family 5 cellulases required for bacterial cellulose production.</title>
        <authorList>
            <person name="Delsaute M."/>
            <person name="Bauvois C."/>
            <person name="Wei Q."/>
            <person name="Dehareng D."/>
            <person name="Byttebier V."/>
            <person name="Van elder D."/>
            <person name="Paquot M."/>
            <person name="Cornelis P."/>
            <person name="Galleni M."/>
            <person name="Berlemont R."/>
        </authorList>
    </citation>
    <scope>X-RAY CRYSTALLOGRAPHY (1.39 ANGSTROMS) OF 31-351</scope>
    <scope>DISULFIDE BONDS</scope>
</reference>
<reference evidence="6 7" key="5">
    <citation type="journal article" date="2022" name="Acta Crystallogr. D Struct. Biol.">
        <title>Highlighting the factors governing transglycosylation in the GH5_5 endo-1,4-beta-glucanase RBcel1.</title>
        <authorList>
            <person name="Collet L."/>
            <person name="Vander Wauven C."/>
            <person name="Oudjama Y."/>
            <person name="Galleni M."/>
            <person name="Dutoit R."/>
        </authorList>
    </citation>
    <scope>X-RAY CRYSTALLOGRAPHY (1.47 ANGSTROMS) OF 31-351</scope>
    <scope>DISULFIDE BONDS</scope>
</reference>
<evidence type="ECO:0007829" key="5">
    <source>
        <dbReference type="PDB" id="6ZZ3"/>
    </source>
</evidence>
<organism evidence="1">
    <name type="scientific">uncultured bacterium</name>
    <dbReference type="NCBI Taxonomy" id="77133"/>
    <lineage>
        <taxon>Bacteria</taxon>
        <taxon>environmental samples</taxon>
    </lineage>
</organism>
<dbReference type="PDB" id="7P6H">
    <property type="method" value="X-ray"/>
    <property type="resolution" value="1.73 A"/>
    <property type="chains" value="A/B=31-351"/>
</dbReference>
<evidence type="ECO:0007829" key="6">
    <source>
        <dbReference type="PDB" id="7P6G"/>
    </source>
</evidence>
<reference evidence="1" key="1">
    <citation type="journal article" date="2009" name="ISME J.">
        <title>Insights into bacterial cellulose biosynthesis by functional metagenomics on Antarctic soil samples.</title>
        <authorList>
            <person name="Berlemont R."/>
            <person name="Delsaute M."/>
            <person name="Pipers D."/>
            <person name="D'Amico S."/>
            <person name="Feller G."/>
            <person name="Galleni M."/>
            <person name="Power P."/>
        </authorList>
    </citation>
    <scope>NUCLEOTIDE SEQUENCE</scope>
</reference>
<evidence type="ECO:0007829" key="3">
    <source>
        <dbReference type="PDB" id="4M24"/>
    </source>
</evidence>
<evidence type="ECO:0007829" key="2">
    <source>
        <dbReference type="PDB" id="4EE9"/>
    </source>
</evidence>
<dbReference type="EMBL" id="FJ647753">
    <property type="protein sequence ID" value="ACO55737.1"/>
    <property type="molecule type" value="Genomic_DNA"/>
</dbReference>
<feature type="disulfide bond" evidence="2 3">
    <location>
        <begin position="300"/>
        <end position="342"/>
    </location>
</feature>
<protein>
    <submittedName>
        <fullName evidence="1">Endoglucanase</fullName>
        <ecNumber evidence="1">3.2.1.4</ecNumber>
    </submittedName>
</protein>
<sequence length="351" mass="39450">MRQPGLKTVRKWLMCGTFGLLAAGATVASASVDLIGINVAGAEFTGGKLPGKHGTHYFFPPEGYFEYWSEQGIHTVRFPLKWERLQPSLNAELDDVYASLVDDMLDQAKENDIKVILDVHNYARYRKKVIGTEDVPVSAYQDLMERIAKRWQGHDALFAYDIMNEPYGSADKLWPAAAQAGIDGVRKYDKKRPLLIEGASWSSAARWPRYADELLKLKDPADNMVFSAHVYIDEDASGSYKKGPGKDFEPMIGVKRVEPFVNWLKEHGKKGHIGEFGIPNDDERWLDAMDKLLAYLNENCIPINYWAAGPSWGNYKLSIEPKDGEKRPQVALLKKYAAKDNCSDFGPAKAE</sequence>
<dbReference type="PDB" id="7P6J">
    <property type="method" value="X-ray"/>
    <property type="resolution" value="1.75 A"/>
    <property type="chains" value="A/B/C/D=31-351"/>
</dbReference>
<evidence type="ECO:0000313" key="1">
    <source>
        <dbReference type="EMBL" id="ACO55737.1"/>
    </source>
</evidence>
<evidence type="ECO:0007829" key="7">
    <source>
        <dbReference type="PDB" id="7P6H"/>
    </source>
</evidence>